<accession>A0A5C3Q6U1</accession>
<keyword evidence="2" id="KW-0521">NADP</keyword>
<evidence type="ECO:0000256" key="2">
    <source>
        <dbReference type="ARBA" id="ARBA00022857"/>
    </source>
</evidence>
<dbReference type="GO" id="GO:0016616">
    <property type="term" value="F:oxidoreductase activity, acting on the CH-OH group of donors, NAD or NADP as acceptor"/>
    <property type="evidence" value="ECO:0007669"/>
    <property type="project" value="TreeGrafter"/>
</dbReference>
<dbReference type="Pfam" id="PF13561">
    <property type="entry name" value="adh_short_C2"/>
    <property type="match status" value="1"/>
</dbReference>
<reference evidence="3 4" key="1">
    <citation type="journal article" date="2019" name="Nat. Ecol. Evol.">
        <title>Megaphylogeny resolves global patterns of mushroom evolution.</title>
        <authorList>
            <person name="Varga T."/>
            <person name="Krizsan K."/>
            <person name="Foldi C."/>
            <person name="Dima B."/>
            <person name="Sanchez-Garcia M."/>
            <person name="Sanchez-Ramirez S."/>
            <person name="Szollosi G.J."/>
            <person name="Szarkandi J.G."/>
            <person name="Papp V."/>
            <person name="Albert L."/>
            <person name="Andreopoulos W."/>
            <person name="Angelini C."/>
            <person name="Antonin V."/>
            <person name="Barry K.W."/>
            <person name="Bougher N.L."/>
            <person name="Buchanan P."/>
            <person name="Buyck B."/>
            <person name="Bense V."/>
            <person name="Catcheside P."/>
            <person name="Chovatia M."/>
            <person name="Cooper J."/>
            <person name="Damon W."/>
            <person name="Desjardin D."/>
            <person name="Finy P."/>
            <person name="Geml J."/>
            <person name="Haridas S."/>
            <person name="Hughes K."/>
            <person name="Justo A."/>
            <person name="Karasinski D."/>
            <person name="Kautmanova I."/>
            <person name="Kiss B."/>
            <person name="Kocsube S."/>
            <person name="Kotiranta H."/>
            <person name="LaButti K.M."/>
            <person name="Lechner B.E."/>
            <person name="Liimatainen K."/>
            <person name="Lipzen A."/>
            <person name="Lukacs Z."/>
            <person name="Mihaltcheva S."/>
            <person name="Morgado L.N."/>
            <person name="Niskanen T."/>
            <person name="Noordeloos M.E."/>
            <person name="Ohm R.A."/>
            <person name="Ortiz-Santana B."/>
            <person name="Ovrebo C."/>
            <person name="Racz N."/>
            <person name="Riley R."/>
            <person name="Savchenko A."/>
            <person name="Shiryaev A."/>
            <person name="Soop K."/>
            <person name="Spirin V."/>
            <person name="Szebenyi C."/>
            <person name="Tomsovsky M."/>
            <person name="Tulloss R.E."/>
            <person name="Uehling J."/>
            <person name="Grigoriev I.V."/>
            <person name="Vagvolgyi C."/>
            <person name="Papp T."/>
            <person name="Martin F.M."/>
            <person name="Miettinen O."/>
            <person name="Hibbett D.S."/>
            <person name="Nagy L.G."/>
        </authorList>
    </citation>
    <scope>NUCLEOTIDE SEQUENCE [LARGE SCALE GENOMIC DNA]</scope>
    <source>
        <strain evidence="3 4">CBS 309.79</strain>
    </source>
</reference>
<dbReference type="STRING" id="1884261.A0A5C3Q6U1"/>
<dbReference type="PRINTS" id="PR00080">
    <property type="entry name" value="SDRFAMILY"/>
</dbReference>
<dbReference type="InterPro" id="IPR002347">
    <property type="entry name" value="SDR_fam"/>
</dbReference>
<dbReference type="PROSITE" id="PS00061">
    <property type="entry name" value="ADH_SHORT"/>
    <property type="match status" value="1"/>
</dbReference>
<evidence type="ECO:0000313" key="3">
    <source>
        <dbReference type="EMBL" id="TFK97511.1"/>
    </source>
</evidence>
<dbReference type="Proteomes" id="UP000305067">
    <property type="component" value="Unassembled WGS sequence"/>
</dbReference>
<keyword evidence="4" id="KW-1185">Reference proteome</keyword>
<dbReference type="GO" id="GO:0006633">
    <property type="term" value="P:fatty acid biosynthetic process"/>
    <property type="evidence" value="ECO:0007669"/>
    <property type="project" value="TreeGrafter"/>
</dbReference>
<dbReference type="PRINTS" id="PR00081">
    <property type="entry name" value="GDHRDH"/>
</dbReference>
<dbReference type="InterPro" id="IPR036291">
    <property type="entry name" value="NAD(P)-bd_dom_sf"/>
</dbReference>
<comment type="similarity">
    <text evidence="1">Belongs to the short-chain dehydrogenases/reductases (SDR) family.</text>
</comment>
<dbReference type="AlphaFoldDB" id="A0A5C3Q6U1"/>
<dbReference type="InterPro" id="IPR020904">
    <property type="entry name" value="Sc_DH/Rdtase_CS"/>
</dbReference>
<gene>
    <name evidence="3" type="ORF">BDV98DRAFT_535400</name>
</gene>
<dbReference type="GO" id="GO:0048038">
    <property type="term" value="F:quinone binding"/>
    <property type="evidence" value="ECO:0007669"/>
    <property type="project" value="TreeGrafter"/>
</dbReference>
<dbReference type="EMBL" id="ML178847">
    <property type="protein sequence ID" value="TFK97511.1"/>
    <property type="molecule type" value="Genomic_DNA"/>
</dbReference>
<name>A0A5C3Q6U1_9AGAR</name>
<dbReference type="PANTHER" id="PTHR42760:SF121">
    <property type="entry name" value="3-OXOACYL-(ACYL-CARRIER-PROTEIN) REDUCTASE"/>
    <property type="match status" value="1"/>
</dbReference>
<dbReference type="PANTHER" id="PTHR42760">
    <property type="entry name" value="SHORT-CHAIN DEHYDROGENASES/REDUCTASES FAMILY MEMBER"/>
    <property type="match status" value="1"/>
</dbReference>
<sequence>MSSAPLPLAKIAIVTGASSGIGRAIALRLASDGLDIGLNDIPSKSDELKQVEREIQAMGRRAVVFTGDVADEAQVKTLVSVIAEALGGLDVMVANAGVASRGGVLSCTADDWDRVMNINARGTFLCYKYAAEQMIKQGASRGGRIIGAASSWGKRGSKEAVAYSMSKFAVRGLTQSAADELGQYNITVNAYAPGWIDTSMTRLAGAPHFQEGAYLEMKKKDSVVGRNGQPEEVAGLVSYLVSDVASFVTGQSLCINGGAYFD</sequence>
<dbReference type="FunFam" id="3.40.50.720:FF:000084">
    <property type="entry name" value="Short-chain dehydrogenase reductase"/>
    <property type="match status" value="1"/>
</dbReference>
<dbReference type="Gene3D" id="3.40.50.720">
    <property type="entry name" value="NAD(P)-binding Rossmann-like Domain"/>
    <property type="match status" value="1"/>
</dbReference>
<dbReference type="SUPFAM" id="SSF51735">
    <property type="entry name" value="NAD(P)-binding Rossmann-fold domains"/>
    <property type="match status" value="1"/>
</dbReference>
<evidence type="ECO:0000256" key="1">
    <source>
        <dbReference type="ARBA" id="ARBA00006484"/>
    </source>
</evidence>
<evidence type="ECO:0000313" key="4">
    <source>
        <dbReference type="Proteomes" id="UP000305067"/>
    </source>
</evidence>
<proteinExistence type="inferred from homology"/>
<dbReference type="OrthoDB" id="498125at2759"/>
<organism evidence="3 4">
    <name type="scientific">Pterulicium gracile</name>
    <dbReference type="NCBI Taxonomy" id="1884261"/>
    <lineage>
        <taxon>Eukaryota</taxon>
        <taxon>Fungi</taxon>
        <taxon>Dikarya</taxon>
        <taxon>Basidiomycota</taxon>
        <taxon>Agaricomycotina</taxon>
        <taxon>Agaricomycetes</taxon>
        <taxon>Agaricomycetidae</taxon>
        <taxon>Agaricales</taxon>
        <taxon>Pleurotineae</taxon>
        <taxon>Pterulaceae</taxon>
        <taxon>Pterulicium</taxon>
    </lineage>
</organism>
<protein>
    <submittedName>
        <fullName evidence="3">Acetoin reductase family protein</fullName>
    </submittedName>
</protein>